<dbReference type="PROSITE" id="PS51318">
    <property type="entry name" value="TAT"/>
    <property type="match status" value="1"/>
</dbReference>
<dbReference type="RefSeq" id="WP_006302120.1">
    <property type="nucleotide sequence ID" value="NZ_ACGK02000001.1"/>
</dbReference>
<evidence type="ECO:0000313" key="3">
    <source>
        <dbReference type="EMBL" id="EGF23065.1"/>
    </source>
</evidence>
<accession>F1T4X7</accession>
<dbReference type="OrthoDB" id="174578at2"/>
<dbReference type="AlphaFoldDB" id="F1T4X7"/>
<dbReference type="SUPFAM" id="SSF53850">
    <property type="entry name" value="Periplasmic binding protein-like II"/>
    <property type="match status" value="1"/>
</dbReference>
<evidence type="ECO:0000256" key="1">
    <source>
        <dbReference type="SAM" id="SignalP"/>
    </source>
</evidence>
<feature type="signal peptide" evidence="1">
    <location>
        <begin position="1"/>
        <end position="19"/>
    </location>
</feature>
<dbReference type="Pfam" id="PF09084">
    <property type="entry name" value="NMT1"/>
    <property type="match status" value="1"/>
</dbReference>
<dbReference type="InterPro" id="IPR027939">
    <property type="entry name" value="NMT1/THI5"/>
</dbReference>
<feature type="domain" description="SsuA/THI5-like" evidence="2">
    <location>
        <begin position="56"/>
        <end position="276"/>
    </location>
</feature>
<comment type="caution">
    <text evidence="3">The sequence shown here is derived from an EMBL/GenBank/DDBJ whole genome shotgun (WGS) entry which is preliminary data.</text>
</comment>
<keyword evidence="1" id="KW-0732">Signal</keyword>
<dbReference type="InterPro" id="IPR015168">
    <property type="entry name" value="SsuA/THI5"/>
</dbReference>
<dbReference type="EMBL" id="ACGK02000001">
    <property type="protein sequence ID" value="EGF23065.1"/>
    <property type="molecule type" value="Genomic_DNA"/>
</dbReference>
<protein>
    <submittedName>
        <fullName evidence="3">Tat pathway signal sequence domain protein</fullName>
    </submittedName>
</protein>
<dbReference type="GeneID" id="93210657"/>
<sequence length="348" mass="38688">MASQLTRRAFIGTAGAAFAGFSLFGCSQNSASSGDSDNNESKKLTKITFCLDYTPNTNHTGIYVAQQKGYFKDAGIDIEIVQPAEDGAEAMIGSGQAQLGISYQDFIANTLASDNPVPIEAIAAIIQHNTSGIMSRKEDGITSPKFMQNHTYATWNMPIEQATVKHVVEKDGGDFSKIKMVPADATTDEVQGLKAKLYDCVWVFEGWGVQNAHVQNYDINYFAFNDMDEVFDFYTPVLAVNSNFVQESEDNRSLVQNFVEACSQGYTDAVKDPDGAAQILCDAVKELDPALVRESQHFLSKKYIDDAKRWGIIDPVRWSRYFQWLNDNKLVNNPIDVNKGFSMEYITY</sequence>
<name>F1T4X7_9ACTN</name>
<dbReference type="eggNOG" id="COG0715">
    <property type="taxonomic scope" value="Bacteria"/>
</dbReference>
<dbReference type="PROSITE" id="PS51257">
    <property type="entry name" value="PROKAR_LIPOPROTEIN"/>
    <property type="match status" value="1"/>
</dbReference>
<dbReference type="Gene3D" id="3.40.190.10">
    <property type="entry name" value="Periplasmic binding protein-like II"/>
    <property type="match status" value="2"/>
</dbReference>
<dbReference type="PANTHER" id="PTHR31528:SF3">
    <property type="entry name" value="THIAMINE BIOSYNTHESIS PROTEIN HI_0357-RELATED"/>
    <property type="match status" value="1"/>
</dbReference>
<feature type="chain" id="PRO_5038957474" evidence="1">
    <location>
        <begin position="20"/>
        <end position="348"/>
    </location>
</feature>
<dbReference type="Proteomes" id="UP000005947">
    <property type="component" value="Unassembled WGS sequence"/>
</dbReference>
<organism evidence="3 4">
    <name type="scientific">Fannyhessea vaginae DSM 15829</name>
    <dbReference type="NCBI Taxonomy" id="525256"/>
    <lineage>
        <taxon>Bacteria</taxon>
        <taxon>Bacillati</taxon>
        <taxon>Actinomycetota</taxon>
        <taxon>Coriobacteriia</taxon>
        <taxon>Coriobacteriales</taxon>
        <taxon>Atopobiaceae</taxon>
        <taxon>Fannyhessea</taxon>
    </lineage>
</organism>
<dbReference type="GO" id="GO:0009228">
    <property type="term" value="P:thiamine biosynthetic process"/>
    <property type="evidence" value="ECO:0007669"/>
    <property type="project" value="InterPro"/>
</dbReference>
<dbReference type="PANTHER" id="PTHR31528">
    <property type="entry name" value="4-AMINO-5-HYDROXYMETHYL-2-METHYLPYRIMIDINE PHOSPHATE SYNTHASE THI11-RELATED"/>
    <property type="match status" value="1"/>
</dbReference>
<evidence type="ECO:0000259" key="2">
    <source>
        <dbReference type="Pfam" id="PF09084"/>
    </source>
</evidence>
<proteinExistence type="predicted"/>
<evidence type="ECO:0000313" key="4">
    <source>
        <dbReference type="Proteomes" id="UP000005947"/>
    </source>
</evidence>
<keyword evidence="4" id="KW-1185">Reference proteome</keyword>
<dbReference type="InterPro" id="IPR006311">
    <property type="entry name" value="TAT_signal"/>
</dbReference>
<gene>
    <name evidence="3" type="ORF">HMPREF0091_10012</name>
</gene>
<reference evidence="3 4" key="1">
    <citation type="submission" date="2011-02" db="EMBL/GenBank/DDBJ databases">
        <authorList>
            <person name="Muzny D."/>
            <person name="Qin X."/>
            <person name="Buhay C."/>
            <person name="Dugan-Rocha S."/>
            <person name="Ding Y."/>
            <person name="Chen G."/>
            <person name="Hawes A."/>
            <person name="Holder M."/>
            <person name="Jhangiani S."/>
            <person name="Johnson A."/>
            <person name="Khan Z."/>
            <person name="Li Z."/>
            <person name="Liu W."/>
            <person name="Liu X."/>
            <person name="Perez L."/>
            <person name="Shen H."/>
            <person name="Wang Q."/>
            <person name="Watt J."/>
            <person name="Xi L."/>
            <person name="Xin Y."/>
            <person name="Zhou J."/>
            <person name="Deng J."/>
            <person name="Jiang H."/>
            <person name="Liu Y."/>
            <person name="Qu J."/>
            <person name="Song X.-Z."/>
            <person name="Zhang L."/>
            <person name="Villasana D."/>
            <person name="Johnson A."/>
            <person name="Liu J."/>
            <person name="Liyanage D."/>
            <person name="Lorensuhewa L."/>
            <person name="Robinson T."/>
            <person name="Song A."/>
            <person name="Song B.-B."/>
            <person name="Dinh H."/>
            <person name="Thornton R."/>
            <person name="Coyle M."/>
            <person name="Francisco L."/>
            <person name="Jackson L."/>
            <person name="Javaid M."/>
            <person name="Korchina V."/>
            <person name="Kovar C."/>
            <person name="Mata R."/>
            <person name="Mathew T."/>
            <person name="Ngo R."/>
            <person name="Nguyen L."/>
            <person name="Nguyen N."/>
            <person name="Okwuonu G."/>
            <person name="Ongeri F."/>
            <person name="Pham C."/>
            <person name="Simmons D."/>
            <person name="Wilczek-Boney K."/>
            <person name="Hale W."/>
            <person name="Jakkamsetti A."/>
            <person name="Pham P."/>
            <person name="Ruth R."/>
            <person name="San Lucas F."/>
            <person name="Warren J."/>
            <person name="Zhang J."/>
            <person name="Zhao Z."/>
            <person name="Zhou C."/>
            <person name="Zhu D."/>
            <person name="Lee S."/>
            <person name="Bess C."/>
            <person name="Blankenburg K."/>
            <person name="Forbes L."/>
            <person name="Fu Q."/>
            <person name="Gubbala S."/>
            <person name="Hirani K."/>
            <person name="Jayaseelan J.C."/>
            <person name="Lara F."/>
            <person name="Munidasa M."/>
            <person name="Palculict T."/>
            <person name="Patil S."/>
            <person name="Pu L.-L."/>
            <person name="Saada N."/>
            <person name="Tang L."/>
            <person name="Weissenberger G."/>
            <person name="Zhu Y."/>
            <person name="Hemphill L."/>
            <person name="Shang Y."/>
            <person name="Youmans B."/>
            <person name="Ayvaz T."/>
            <person name="Ross M."/>
            <person name="Santibanez J."/>
            <person name="Aqrawi P."/>
            <person name="Gross S."/>
            <person name="Joshi V."/>
            <person name="Fowler G."/>
            <person name="Nazareth L."/>
            <person name="Reid J."/>
            <person name="Worley K."/>
            <person name="Petrosino J."/>
            <person name="Highlander S."/>
            <person name="Gibbs R."/>
        </authorList>
    </citation>
    <scope>NUCLEOTIDE SEQUENCE [LARGE SCALE GENOMIC DNA]</scope>
    <source>
        <strain evidence="3 4">DSM 15829</strain>
    </source>
</reference>